<dbReference type="EMBL" id="LEKV01001614">
    <property type="protein sequence ID" value="KVI06798.1"/>
    <property type="molecule type" value="Genomic_DNA"/>
</dbReference>
<dbReference type="AlphaFoldDB" id="A0A118K400"/>
<dbReference type="InterPro" id="IPR004088">
    <property type="entry name" value="KH_dom_type_1"/>
</dbReference>
<evidence type="ECO:0000259" key="1">
    <source>
        <dbReference type="Pfam" id="PF00013"/>
    </source>
</evidence>
<comment type="caution">
    <text evidence="2">The sequence shown here is derived from an EMBL/GenBank/DDBJ whole genome shotgun (WGS) entry which is preliminary data.</text>
</comment>
<dbReference type="GO" id="GO:0003723">
    <property type="term" value="F:RNA binding"/>
    <property type="evidence" value="ECO:0007669"/>
    <property type="project" value="InterPro"/>
</dbReference>
<feature type="domain" description="K Homology" evidence="1">
    <location>
        <begin position="52"/>
        <end position="87"/>
    </location>
</feature>
<evidence type="ECO:0000313" key="3">
    <source>
        <dbReference type="Proteomes" id="UP000243975"/>
    </source>
</evidence>
<keyword evidence="3" id="KW-1185">Reference proteome</keyword>
<protein>
    <recommendedName>
        <fullName evidence="1">K Homology domain-containing protein</fullName>
    </recommendedName>
</protein>
<evidence type="ECO:0000313" key="2">
    <source>
        <dbReference type="EMBL" id="KVI06798.1"/>
    </source>
</evidence>
<sequence length="97" mass="10292">MASNGNGNVIGKEEEINTKQHSASWCTRCFHNFDQIGMPQTTALPRPGGLISDAKITITDPKPGAKETLIIISGTPEQAHAAQSLIQAFVISESEGS</sequence>
<name>A0A118K400_CYNCS</name>
<dbReference type="Pfam" id="PF00013">
    <property type="entry name" value="KH_1"/>
    <property type="match status" value="1"/>
</dbReference>
<accession>A0A118K400</accession>
<reference evidence="2 3" key="1">
    <citation type="journal article" date="2016" name="Sci. Rep.">
        <title>The genome sequence of the outbreeding globe artichoke constructed de novo incorporating a phase-aware low-pass sequencing strategy of F1 progeny.</title>
        <authorList>
            <person name="Scaglione D."/>
            <person name="Reyes-Chin-Wo S."/>
            <person name="Acquadro A."/>
            <person name="Froenicke L."/>
            <person name="Portis E."/>
            <person name="Beitel C."/>
            <person name="Tirone M."/>
            <person name="Mauro R."/>
            <person name="Lo Monaco A."/>
            <person name="Mauromicale G."/>
            <person name="Faccioli P."/>
            <person name="Cattivelli L."/>
            <person name="Rieseberg L."/>
            <person name="Michelmore R."/>
            <person name="Lanteri S."/>
        </authorList>
    </citation>
    <scope>NUCLEOTIDE SEQUENCE [LARGE SCALE GENOMIC DNA]</scope>
    <source>
        <strain evidence="2">2C</strain>
    </source>
</reference>
<organism evidence="2 3">
    <name type="scientific">Cynara cardunculus var. scolymus</name>
    <name type="common">Globe artichoke</name>
    <name type="synonym">Cynara scolymus</name>
    <dbReference type="NCBI Taxonomy" id="59895"/>
    <lineage>
        <taxon>Eukaryota</taxon>
        <taxon>Viridiplantae</taxon>
        <taxon>Streptophyta</taxon>
        <taxon>Embryophyta</taxon>
        <taxon>Tracheophyta</taxon>
        <taxon>Spermatophyta</taxon>
        <taxon>Magnoliopsida</taxon>
        <taxon>eudicotyledons</taxon>
        <taxon>Gunneridae</taxon>
        <taxon>Pentapetalae</taxon>
        <taxon>asterids</taxon>
        <taxon>campanulids</taxon>
        <taxon>Asterales</taxon>
        <taxon>Asteraceae</taxon>
        <taxon>Carduoideae</taxon>
        <taxon>Cardueae</taxon>
        <taxon>Carduinae</taxon>
        <taxon>Cynara</taxon>
    </lineage>
</organism>
<dbReference type="Proteomes" id="UP000243975">
    <property type="component" value="Unassembled WGS sequence"/>
</dbReference>
<dbReference type="STRING" id="59895.A0A118K400"/>
<dbReference type="InterPro" id="IPR036612">
    <property type="entry name" value="KH_dom_type_1_sf"/>
</dbReference>
<dbReference type="Gramene" id="KVI06798">
    <property type="protein sequence ID" value="KVI06798"/>
    <property type="gene ID" value="Ccrd_014848"/>
</dbReference>
<dbReference type="SUPFAM" id="SSF54791">
    <property type="entry name" value="Eukaryotic type KH-domain (KH-domain type I)"/>
    <property type="match status" value="1"/>
</dbReference>
<gene>
    <name evidence="2" type="ORF">Ccrd_014848</name>
</gene>
<dbReference type="Gene3D" id="3.30.1370.10">
    <property type="entry name" value="K Homology domain, type 1"/>
    <property type="match status" value="1"/>
</dbReference>
<proteinExistence type="predicted"/>